<dbReference type="GO" id="GO:0002151">
    <property type="term" value="F:G-quadruplex RNA binding"/>
    <property type="evidence" value="ECO:0007669"/>
    <property type="project" value="InterPro"/>
</dbReference>
<dbReference type="InterPro" id="IPR037912">
    <property type="entry name" value="MCRS1"/>
</dbReference>
<dbReference type="PROSITE" id="PS50006">
    <property type="entry name" value="FHA_DOMAIN"/>
    <property type="match status" value="1"/>
</dbReference>
<proteinExistence type="predicted"/>
<evidence type="ECO:0000259" key="2">
    <source>
        <dbReference type="PROSITE" id="PS50006"/>
    </source>
</evidence>
<dbReference type="Pfam" id="PF00498">
    <property type="entry name" value="FHA"/>
    <property type="match status" value="1"/>
</dbReference>
<dbReference type="GO" id="GO:0045944">
    <property type="term" value="P:positive regulation of transcription by RNA polymerase II"/>
    <property type="evidence" value="ECO:0007669"/>
    <property type="project" value="TreeGrafter"/>
</dbReference>
<dbReference type="PANTHER" id="PTHR13233:SF0">
    <property type="entry name" value="MICROSPHERULE PROTEIN 1"/>
    <property type="match status" value="1"/>
</dbReference>
<protein>
    <recommendedName>
        <fullName evidence="2">FHA domain-containing protein</fullName>
    </recommendedName>
</protein>
<dbReference type="CDD" id="cd22687">
    <property type="entry name" value="FHA_MCRS1"/>
    <property type="match status" value="1"/>
</dbReference>
<feature type="domain" description="FHA" evidence="2">
    <location>
        <begin position="366"/>
        <end position="422"/>
    </location>
</feature>
<evidence type="ECO:0000313" key="4">
    <source>
        <dbReference type="Proteomes" id="UP001162162"/>
    </source>
</evidence>
<dbReference type="PANTHER" id="PTHR13233">
    <property type="entry name" value="MICROSPHERULE PROTEIN 1"/>
    <property type="match status" value="1"/>
</dbReference>
<evidence type="ECO:0000256" key="1">
    <source>
        <dbReference type="SAM" id="MobiDB-lite"/>
    </source>
</evidence>
<dbReference type="InterPro" id="IPR008984">
    <property type="entry name" value="SMAD_FHA_dom_sf"/>
</dbReference>
<accession>A0AAV8XZM4</accession>
<dbReference type="GO" id="GO:0071339">
    <property type="term" value="C:MLL1 complex"/>
    <property type="evidence" value="ECO:0007669"/>
    <property type="project" value="InterPro"/>
</dbReference>
<sequence length="466" mass="53082">MESVHDSELLQGGSDYNGGSQSHLAESVDVTRRRSSNRSIKRRKFDDELVEYSLGMPGVSNIKSGRSRTHSSHSDFSVASPSTPPIVSQPAVTHSHPDPKRKHISKSIPGSSKRNKKGRQTSQFATKDLGRWKPIDDLALIIGVQQTNDLRTVHLGTKFSCKFTVQELQQRWYALLYDQAVSRVAVSAMRNLHPDMIAAVQDRALWSQQEEKILSTIKSWHEMQIHHQQSKLSLIFSHNMLTFFILGERRRPLFRHWQTLRMYHLLPDQALGPLPTSGRPIMTFNDAEELIHDSELSEPPDESLDRELKLQQRRNVKEIRQLENEVGRWNVLVDSVTGVCPGELDSQTLAVLRGRMVRYLMRSREISIGRSGKGHMVDIDLSLEGPAHKISRRQATLRLRNTGEFYLSSEGKRPIFVDGRPITAGNKVRLYDNAVVEISCLRFIFSVNHDLIRAIHNESVRYSLPP</sequence>
<reference evidence="3" key="1">
    <citation type="journal article" date="2023" name="Insect Mol. Biol.">
        <title>Genome sequencing provides insights into the evolution of gene families encoding plant cell wall-degrading enzymes in longhorned beetles.</title>
        <authorList>
            <person name="Shin N.R."/>
            <person name="Okamura Y."/>
            <person name="Kirsch R."/>
            <person name="Pauchet Y."/>
        </authorList>
    </citation>
    <scope>NUCLEOTIDE SEQUENCE</scope>
    <source>
        <strain evidence="3">AMC_N1</strain>
    </source>
</reference>
<feature type="compositionally biased region" description="Basic residues" evidence="1">
    <location>
        <begin position="33"/>
        <end position="43"/>
    </location>
</feature>
<gene>
    <name evidence="3" type="ORF">NQ318_013320</name>
</gene>
<dbReference type="SMART" id="SM00240">
    <property type="entry name" value="FHA"/>
    <property type="match status" value="1"/>
</dbReference>
<keyword evidence="4" id="KW-1185">Reference proteome</keyword>
<comment type="caution">
    <text evidence="3">The sequence shown here is derived from an EMBL/GenBank/DDBJ whole genome shotgun (WGS) entry which is preliminary data.</text>
</comment>
<evidence type="ECO:0000313" key="3">
    <source>
        <dbReference type="EMBL" id="KAJ8944136.1"/>
    </source>
</evidence>
<dbReference type="AlphaFoldDB" id="A0AAV8XZM4"/>
<dbReference type="InterPro" id="IPR000253">
    <property type="entry name" value="FHA_dom"/>
</dbReference>
<dbReference type="GO" id="GO:0044545">
    <property type="term" value="C:NSL complex"/>
    <property type="evidence" value="ECO:0007669"/>
    <property type="project" value="TreeGrafter"/>
</dbReference>
<organism evidence="3 4">
    <name type="scientific">Aromia moschata</name>
    <dbReference type="NCBI Taxonomy" id="1265417"/>
    <lineage>
        <taxon>Eukaryota</taxon>
        <taxon>Metazoa</taxon>
        <taxon>Ecdysozoa</taxon>
        <taxon>Arthropoda</taxon>
        <taxon>Hexapoda</taxon>
        <taxon>Insecta</taxon>
        <taxon>Pterygota</taxon>
        <taxon>Neoptera</taxon>
        <taxon>Endopterygota</taxon>
        <taxon>Coleoptera</taxon>
        <taxon>Polyphaga</taxon>
        <taxon>Cucujiformia</taxon>
        <taxon>Chrysomeloidea</taxon>
        <taxon>Cerambycidae</taxon>
        <taxon>Cerambycinae</taxon>
        <taxon>Callichromatini</taxon>
        <taxon>Aromia</taxon>
    </lineage>
</organism>
<dbReference type="GO" id="GO:0031011">
    <property type="term" value="C:Ino80 complex"/>
    <property type="evidence" value="ECO:0007669"/>
    <property type="project" value="InterPro"/>
</dbReference>
<dbReference type="InterPro" id="IPR025999">
    <property type="entry name" value="MCRS_N"/>
</dbReference>
<dbReference type="Pfam" id="PF13325">
    <property type="entry name" value="MCRS_N"/>
    <property type="match status" value="1"/>
</dbReference>
<name>A0AAV8XZM4_9CUCU</name>
<dbReference type="Gene3D" id="2.60.200.20">
    <property type="match status" value="1"/>
</dbReference>
<feature type="region of interest" description="Disordered" evidence="1">
    <location>
        <begin position="1"/>
        <end position="126"/>
    </location>
</feature>
<dbReference type="Proteomes" id="UP001162162">
    <property type="component" value="Unassembled WGS sequence"/>
</dbReference>
<dbReference type="EMBL" id="JAPWTK010000266">
    <property type="protein sequence ID" value="KAJ8944136.1"/>
    <property type="molecule type" value="Genomic_DNA"/>
</dbReference>
<dbReference type="SUPFAM" id="SSF49879">
    <property type="entry name" value="SMAD/FHA domain"/>
    <property type="match status" value="1"/>
</dbReference>